<sequence>MNEVSSGQPYPQEDANAIPNMYEIALRNRGPNQFIVVMNRKLYKDVLTIKGKLSKSQTRYWTTWGAIRNIPIGVSKRRNKHLPLQNFQVPITDDAVPVVHTDYIPASHKKEVPLSESNNTN</sequence>
<evidence type="ECO:0000313" key="1">
    <source>
        <dbReference type="EMBL" id="KAI5390180.1"/>
    </source>
</evidence>
<evidence type="ECO:0000313" key="2">
    <source>
        <dbReference type="Proteomes" id="UP001058974"/>
    </source>
</evidence>
<dbReference type="Gramene" id="Psat07G0548400-T1">
    <property type="protein sequence ID" value="KAI5390180.1"/>
    <property type="gene ID" value="KIW84_075484"/>
</dbReference>
<accession>A0A9D4VU23</accession>
<reference evidence="1 2" key="1">
    <citation type="journal article" date="2022" name="Nat. Genet.">
        <title>Improved pea reference genome and pan-genome highlight genomic features and evolutionary characteristics.</title>
        <authorList>
            <person name="Yang T."/>
            <person name="Liu R."/>
            <person name="Luo Y."/>
            <person name="Hu S."/>
            <person name="Wang D."/>
            <person name="Wang C."/>
            <person name="Pandey M.K."/>
            <person name="Ge S."/>
            <person name="Xu Q."/>
            <person name="Li N."/>
            <person name="Li G."/>
            <person name="Huang Y."/>
            <person name="Saxena R.K."/>
            <person name="Ji Y."/>
            <person name="Li M."/>
            <person name="Yan X."/>
            <person name="He Y."/>
            <person name="Liu Y."/>
            <person name="Wang X."/>
            <person name="Xiang C."/>
            <person name="Varshney R.K."/>
            <person name="Ding H."/>
            <person name="Gao S."/>
            <person name="Zong X."/>
        </authorList>
    </citation>
    <scope>NUCLEOTIDE SEQUENCE [LARGE SCALE GENOMIC DNA]</scope>
    <source>
        <strain evidence="1 2">cv. Zhongwan 6</strain>
    </source>
</reference>
<keyword evidence="2" id="KW-1185">Reference proteome</keyword>
<organism evidence="1 2">
    <name type="scientific">Pisum sativum</name>
    <name type="common">Garden pea</name>
    <name type="synonym">Lathyrus oleraceus</name>
    <dbReference type="NCBI Taxonomy" id="3888"/>
    <lineage>
        <taxon>Eukaryota</taxon>
        <taxon>Viridiplantae</taxon>
        <taxon>Streptophyta</taxon>
        <taxon>Embryophyta</taxon>
        <taxon>Tracheophyta</taxon>
        <taxon>Spermatophyta</taxon>
        <taxon>Magnoliopsida</taxon>
        <taxon>eudicotyledons</taxon>
        <taxon>Gunneridae</taxon>
        <taxon>Pentapetalae</taxon>
        <taxon>rosids</taxon>
        <taxon>fabids</taxon>
        <taxon>Fabales</taxon>
        <taxon>Fabaceae</taxon>
        <taxon>Papilionoideae</taxon>
        <taxon>50 kb inversion clade</taxon>
        <taxon>NPAAA clade</taxon>
        <taxon>Hologalegina</taxon>
        <taxon>IRL clade</taxon>
        <taxon>Fabeae</taxon>
        <taxon>Lathyrus</taxon>
    </lineage>
</organism>
<dbReference type="Proteomes" id="UP001058974">
    <property type="component" value="Chromosome 7"/>
</dbReference>
<dbReference type="EMBL" id="JAMSHJ010000007">
    <property type="protein sequence ID" value="KAI5390180.1"/>
    <property type="molecule type" value="Genomic_DNA"/>
</dbReference>
<comment type="caution">
    <text evidence="1">The sequence shown here is derived from an EMBL/GenBank/DDBJ whole genome shotgun (WGS) entry which is preliminary data.</text>
</comment>
<protein>
    <submittedName>
        <fullName evidence="1">Uncharacterized protein</fullName>
    </submittedName>
</protein>
<dbReference type="AlphaFoldDB" id="A0A9D4VU23"/>
<name>A0A9D4VU23_PEA</name>
<gene>
    <name evidence="1" type="ORF">KIW84_075484</name>
</gene>
<proteinExistence type="predicted"/>